<keyword evidence="4" id="KW-1185">Reference proteome</keyword>
<dbReference type="Proteomes" id="UP001219525">
    <property type="component" value="Unassembled WGS sequence"/>
</dbReference>
<keyword evidence="1" id="KW-0175">Coiled coil</keyword>
<evidence type="ECO:0000313" key="3">
    <source>
        <dbReference type="EMBL" id="KAJ7216030.1"/>
    </source>
</evidence>
<name>A0AAD6YF04_9AGAR</name>
<organism evidence="3 4">
    <name type="scientific">Mycena pura</name>
    <dbReference type="NCBI Taxonomy" id="153505"/>
    <lineage>
        <taxon>Eukaryota</taxon>
        <taxon>Fungi</taxon>
        <taxon>Dikarya</taxon>
        <taxon>Basidiomycota</taxon>
        <taxon>Agaricomycotina</taxon>
        <taxon>Agaricomycetes</taxon>
        <taxon>Agaricomycetidae</taxon>
        <taxon>Agaricales</taxon>
        <taxon>Marasmiineae</taxon>
        <taxon>Mycenaceae</taxon>
        <taxon>Mycena</taxon>
    </lineage>
</organism>
<comment type="caution">
    <text evidence="3">The sequence shown here is derived from an EMBL/GenBank/DDBJ whole genome shotgun (WGS) entry which is preliminary data.</text>
</comment>
<feature type="region of interest" description="Disordered" evidence="2">
    <location>
        <begin position="125"/>
        <end position="165"/>
    </location>
</feature>
<proteinExistence type="predicted"/>
<gene>
    <name evidence="3" type="ORF">GGX14DRAFT_607193</name>
</gene>
<feature type="region of interest" description="Disordered" evidence="2">
    <location>
        <begin position="1"/>
        <end position="31"/>
    </location>
</feature>
<sequence length="165" mass="17390">MQDSKPDVELLQPSPSMKQKKEELEPPPAGDSFETVVRALDEARNAILAARGQPPTVAQATTVPMIPVAEAEQQAAALRAEIARLQAEIDKLRGAAAEADKARGAAVERERTDIAQRLRGLAQLVEGKGNGASSAPVPLRRAAPESAGESTAAKRPRAGVDPLFD</sequence>
<evidence type="ECO:0000256" key="2">
    <source>
        <dbReference type="SAM" id="MobiDB-lite"/>
    </source>
</evidence>
<feature type="coiled-coil region" evidence="1">
    <location>
        <begin position="68"/>
        <end position="102"/>
    </location>
</feature>
<evidence type="ECO:0000313" key="4">
    <source>
        <dbReference type="Proteomes" id="UP001219525"/>
    </source>
</evidence>
<evidence type="ECO:0000256" key="1">
    <source>
        <dbReference type="SAM" id="Coils"/>
    </source>
</evidence>
<dbReference type="AlphaFoldDB" id="A0AAD6YF04"/>
<reference evidence="3" key="1">
    <citation type="submission" date="2023-03" db="EMBL/GenBank/DDBJ databases">
        <title>Massive genome expansion in bonnet fungi (Mycena s.s.) driven by repeated elements and novel gene families across ecological guilds.</title>
        <authorList>
            <consortium name="Lawrence Berkeley National Laboratory"/>
            <person name="Harder C.B."/>
            <person name="Miyauchi S."/>
            <person name="Viragh M."/>
            <person name="Kuo A."/>
            <person name="Thoen E."/>
            <person name="Andreopoulos B."/>
            <person name="Lu D."/>
            <person name="Skrede I."/>
            <person name="Drula E."/>
            <person name="Henrissat B."/>
            <person name="Morin E."/>
            <person name="Kohler A."/>
            <person name="Barry K."/>
            <person name="LaButti K."/>
            <person name="Morin E."/>
            <person name="Salamov A."/>
            <person name="Lipzen A."/>
            <person name="Mereny Z."/>
            <person name="Hegedus B."/>
            <person name="Baldrian P."/>
            <person name="Stursova M."/>
            <person name="Weitz H."/>
            <person name="Taylor A."/>
            <person name="Grigoriev I.V."/>
            <person name="Nagy L.G."/>
            <person name="Martin F."/>
            <person name="Kauserud H."/>
        </authorList>
    </citation>
    <scope>NUCLEOTIDE SEQUENCE</scope>
    <source>
        <strain evidence="3">9144</strain>
    </source>
</reference>
<protein>
    <submittedName>
        <fullName evidence="3">Uncharacterized protein</fullName>
    </submittedName>
</protein>
<dbReference type="EMBL" id="JARJCW010000016">
    <property type="protein sequence ID" value="KAJ7216030.1"/>
    <property type="molecule type" value="Genomic_DNA"/>
</dbReference>
<accession>A0AAD6YF04</accession>